<comment type="caution">
    <text evidence="1">The sequence shown here is derived from an EMBL/GenBank/DDBJ whole genome shotgun (WGS) entry which is preliminary data.</text>
</comment>
<dbReference type="Proteomes" id="UP000321201">
    <property type="component" value="Unassembled WGS sequence"/>
</dbReference>
<keyword evidence="2" id="KW-1185">Reference proteome</keyword>
<dbReference type="EMBL" id="VPFL01000028">
    <property type="protein sequence ID" value="TXF10507.1"/>
    <property type="molecule type" value="Genomic_DNA"/>
</dbReference>
<name>A0A5C7EPU5_9PROT</name>
<dbReference type="AlphaFoldDB" id="A0A5C7EPU5"/>
<organism evidence="1 2">
    <name type="scientific">Pelomicrobium methylotrophicum</name>
    <dbReference type="NCBI Taxonomy" id="2602750"/>
    <lineage>
        <taxon>Bacteria</taxon>
        <taxon>Pseudomonadati</taxon>
        <taxon>Pseudomonadota</taxon>
        <taxon>Hydrogenophilia</taxon>
        <taxon>Hydrogenophilia incertae sedis</taxon>
        <taxon>Pelomicrobium</taxon>
    </lineage>
</organism>
<dbReference type="RefSeq" id="WP_147800987.1">
    <property type="nucleotide sequence ID" value="NZ_VPFL01000028.1"/>
</dbReference>
<sequence>MTSTDRSPWRRLVFDHVRREVTDQFLGTAQPYIGLWFGEGREPPVVSMENVVSLPTLGAMSVILSIDGLRVLYPMMLMLGELRLGVCVPRTTLIKQPCLREALSRCYGGKPCSRIASAAIDSVIFDWIFRDEWIVRVDFMSAAIVDQAKLSLFADAVAKAAQHLIVSSCAILTGNVSASEQPS</sequence>
<evidence type="ECO:0000313" key="2">
    <source>
        <dbReference type="Proteomes" id="UP000321201"/>
    </source>
</evidence>
<reference evidence="1 2" key="1">
    <citation type="submission" date="2019-08" db="EMBL/GenBank/DDBJ databases">
        <title>Pelomicrobium methylotrophicum gen. nov., sp. nov. a moderately thermophilic, facultatively anaerobic, lithoautotrophic and methylotrophic bacterium isolated from a terrestrial mud volcano.</title>
        <authorList>
            <person name="Slobodkina G.B."/>
            <person name="Merkel A.Y."/>
            <person name="Slobodkin A.I."/>
        </authorList>
    </citation>
    <scope>NUCLEOTIDE SEQUENCE [LARGE SCALE GENOMIC DNA]</scope>
    <source>
        <strain evidence="1 2">SM250</strain>
    </source>
</reference>
<proteinExistence type="predicted"/>
<protein>
    <submittedName>
        <fullName evidence="1">Uncharacterized protein</fullName>
    </submittedName>
</protein>
<gene>
    <name evidence="1" type="ORF">FR698_14910</name>
</gene>
<evidence type="ECO:0000313" key="1">
    <source>
        <dbReference type="EMBL" id="TXF10507.1"/>
    </source>
</evidence>
<dbReference type="InParanoid" id="A0A5C7EPU5"/>
<accession>A0A5C7EPU5</accession>